<protein>
    <recommendedName>
        <fullName evidence="2">C2H2-type domain-containing protein</fullName>
    </recommendedName>
</protein>
<evidence type="ECO:0000256" key="1">
    <source>
        <dbReference type="PROSITE-ProRule" id="PRU00042"/>
    </source>
</evidence>
<sequence>MVRNIFVGELALGLLQTGRHIGNFRCEVCARTYRHRENLARHVRVECGKEAQFYCMYCQYKSKHKHDLLRHMKCRHPVSFSELRY</sequence>
<dbReference type="SUPFAM" id="SSF57667">
    <property type="entry name" value="beta-beta-alpha zinc fingers"/>
    <property type="match status" value="1"/>
</dbReference>
<dbReference type="AlphaFoldDB" id="A0AAD8A6J6"/>
<evidence type="ECO:0000313" key="4">
    <source>
        <dbReference type="Proteomes" id="UP001233999"/>
    </source>
</evidence>
<reference evidence="3" key="2">
    <citation type="submission" date="2023-05" db="EMBL/GenBank/DDBJ databases">
        <authorList>
            <person name="Fouks B."/>
        </authorList>
    </citation>
    <scope>NUCLEOTIDE SEQUENCE</scope>
    <source>
        <strain evidence="3">Stay&amp;Tobe</strain>
        <tissue evidence="3">Testes</tissue>
    </source>
</reference>
<organism evidence="3 4">
    <name type="scientific">Diploptera punctata</name>
    <name type="common">Pacific beetle cockroach</name>
    <dbReference type="NCBI Taxonomy" id="6984"/>
    <lineage>
        <taxon>Eukaryota</taxon>
        <taxon>Metazoa</taxon>
        <taxon>Ecdysozoa</taxon>
        <taxon>Arthropoda</taxon>
        <taxon>Hexapoda</taxon>
        <taxon>Insecta</taxon>
        <taxon>Pterygota</taxon>
        <taxon>Neoptera</taxon>
        <taxon>Polyneoptera</taxon>
        <taxon>Dictyoptera</taxon>
        <taxon>Blattodea</taxon>
        <taxon>Blaberoidea</taxon>
        <taxon>Blaberidae</taxon>
        <taxon>Diplopterinae</taxon>
        <taxon>Diploptera</taxon>
    </lineage>
</organism>
<gene>
    <name evidence="3" type="ORF">L9F63_027646</name>
</gene>
<keyword evidence="1" id="KW-0479">Metal-binding</keyword>
<dbReference type="PROSITE" id="PS50157">
    <property type="entry name" value="ZINC_FINGER_C2H2_2"/>
    <property type="match status" value="1"/>
</dbReference>
<keyword evidence="4" id="KW-1185">Reference proteome</keyword>
<proteinExistence type="predicted"/>
<dbReference type="SMART" id="SM00355">
    <property type="entry name" value="ZnF_C2H2"/>
    <property type="match status" value="2"/>
</dbReference>
<comment type="caution">
    <text evidence="3">The sequence shown here is derived from an EMBL/GenBank/DDBJ whole genome shotgun (WGS) entry which is preliminary data.</text>
</comment>
<reference evidence="3" key="1">
    <citation type="journal article" date="2023" name="IScience">
        <title>Live-bearing cockroach genome reveals convergent evolutionary mechanisms linked to viviparity in insects and beyond.</title>
        <authorList>
            <person name="Fouks B."/>
            <person name="Harrison M.C."/>
            <person name="Mikhailova A.A."/>
            <person name="Marchal E."/>
            <person name="English S."/>
            <person name="Carruthers M."/>
            <person name="Jennings E.C."/>
            <person name="Chiamaka E.L."/>
            <person name="Frigard R.A."/>
            <person name="Pippel M."/>
            <person name="Attardo G.M."/>
            <person name="Benoit J.B."/>
            <person name="Bornberg-Bauer E."/>
            <person name="Tobe S.S."/>
        </authorList>
    </citation>
    <scope>NUCLEOTIDE SEQUENCE</scope>
    <source>
        <strain evidence="3">Stay&amp;Tobe</strain>
    </source>
</reference>
<keyword evidence="1" id="KW-0863">Zinc-finger</keyword>
<dbReference type="Gene3D" id="3.30.160.60">
    <property type="entry name" value="Classic Zinc Finger"/>
    <property type="match status" value="1"/>
</dbReference>
<dbReference type="InterPro" id="IPR013087">
    <property type="entry name" value="Znf_C2H2_type"/>
</dbReference>
<dbReference type="InterPro" id="IPR036236">
    <property type="entry name" value="Znf_C2H2_sf"/>
</dbReference>
<feature type="domain" description="C2H2-type" evidence="2">
    <location>
        <begin position="24"/>
        <end position="51"/>
    </location>
</feature>
<dbReference type="Proteomes" id="UP001233999">
    <property type="component" value="Unassembled WGS sequence"/>
</dbReference>
<dbReference type="EMBL" id="JASPKZ010003554">
    <property type="protein sequence ID" value="KAJ9593115.1"/>
    <property type="molecule type" value="Genomic_DNA"/>
</dbReference>
<accession>A0AAD8A6J6</accession>
<keyword evidence="1" id="KW-0862">Zinc</keyword>
<evidence type="ECO:0000313" key="3">
    <source>
        <dbReference type="EMBL" id="KAJ9593115.1"/>
    </source>
</evidence>
<dbReference type="GO" id="GO:0008270">
    <property type="term" value="F:zinc ion binding"/>
    <property type="evidence" value="ECO:0007669"/>
    <property type="project" value="UniProtKB-KW"/>
</dbReference>
<name>A0AAD8A6J6_DIPPU</name>
<evidence type="ECO:0000259" key="2">
    <source>
        <dbReference type="PROSITE" id="PS50157"/>
    </source>
</evidence>